<gene>
    <name evidence="1" type="ORF">L3Q82_025045</name>
</gene>
<proteinExistence type="predicted"/>
<evidence type="ECO:0000313" key="2">
    <source>
        <dbReference type="Proteomes" id="UP000831701"/>
    </source>
</evidence>
<name>A0ACB8WRD1_9TELE</name>
<evidence type="ECO:0000313" key="1">
    <source>
        <dbReference type="EMBL" id="KAI3370266.1"/>
    </source>
</evidence>
<dbReference type="Proteomes" id="UP000831701">
    <property type="component" value="Chromosome 7"/>
</dbReference>
<comment type="caution">
    <text evidence="1">The sequence shown here is derived from an EMBL/GenBank/DDBJ whole genome shotgun (WGS) entry which is preliminary data.</text>
</comment>
<dbReference type="EMBL" id="CM041537">
    <property type="protein sequence ID" value="KAI3370266.1"/>
    <property type="molecule type" value="Genomic_DNA"/>
</dbReference>
<keyword evidence="2" id="KW-1185">Reference proteome</keyword>
<accession>A0ACB8WRD1</accession>
<sequence length="182" mass="19911">MRGVIMAPTEVDVGRQTDLIIQFLLEDEAELQCRTLDARLEPDGPTECGDDSFDPVQIADKLRTVADALNDDVSFRAVVTNLKTAAVQEAVDAAFSQGVEALCQSQVSQRAEVAPEMQLIKASVALGLYIKKLSPELKSKVQSAMASFLNRRVGSWVTQQGGWVSRFLNLFLIISITCTADY</sequence>
<reference evidence="1" key="1">
    <citation type="submission" date="2022-04" db="EMBL/GenBank/DDBJ databases">
        <title>Jade perch genome.</title>
        <authorList>
            <person name="Chao B."/>
        </authorList>
    </citation>
    <scope>NUCLEOTIDE SEQUENCE</scope>
    <source>
        <strain evidence="1">CB-2022</strain>
    </source>
</reference>
<protein>
    <submittedName>
        <fullName evidence="1">Uncharacterized protein</fullName>
    </submittedName>
</protein>
<organism evidence="1 2">
    <name type="scientific">Scortum barcoo</name>
    <name type="common">barcoo grunter</name>
    <dbReference type="NCBI Taxonomy" id="214431"/>
    <lineage>
        <taxon>Eukaryota</taxon>
        <taxon>Metazoa</taxon>
        <taxon>Chordata</taxon>
        <taxon>Craniata</taxon>
        <taxon>Vertebrata</taxon>
        <taxon>Euteleostomi</taxon>
        <taxon>Actinopterygii</taxon>
        <taxon>Neopterygii</taxon>
        <taxon>Teleostei</taxon>
        <taxon>Neoteleostei</taxon>
        <taxon>Acanthomorphata</taxon>
        <taxon>Eupercaria</taxon>
        <taxon>Centrarchiformes</taxon>
        <taxon>Terapontoidei</taxon>
        <taxon>Terapontidae</taxon>
        <taxon>Scortum</taxon>
    </lineage>
</organism>